<gene>
    <name evidence="1" type="ORF">A4A58_00235</name>
</gene>
<organism evidence="1 2">
    <name type="scientific">Tardiphaga robiniae</name>
    <dbReference type="NCBI Taxonomy" id="943830"/>
    <lineage>
        <taxon>Bacteria</taxon>
        <taxon>Pseudomonadati</taxon>
        <taxon>Pseudomonadota</taxon>
        <taxon>Alphaproteobacteria</taxon>
        <taxon>Hyphomicrobiales</taxon>
        <taxon>Nitrobacteraceae</taxon>
        <taxon>Tardiphaga</taxon>
    </lineage>
</organism>
<comment type="caution">
    <text evidence="1">The sequence shown here is derived from an EMBL/GenBank/DDBJ whole genome shotgun (WGS) entry which is preliminary data.</text>
</comment>
<accession>A0A164AKP1</accession>
<protein>
    <recommendedName>
        <fullName evidence="3">DUF3253 domain-containing protein</fullName>
    </recommendedName>
</protein>
<dbReference type="EMBL" id="LVYV01000001">
    <property type="protein sequence ID" value="KZD24956.1"/>
    <property type="molecule type" value="Genomic_DNA"/>
</dbReference>
<proteinExistence type="predicted"/>
<sequence length="76" mass="7910">MIDADISNTAIAMMCDIARASALDLNAEKRAVLDGLIAQGLVEVIDQAKPAAGQKFAITSKGQLLLDKRGVGVNEA</sequence>
<keyword evidence="2" id="KW-1185">Reference proteome</keyword>
<dbReference type="AlphaFoldDB" id="A0A164AKP1"/>
<reference evidence="1 2" key="1">
    <citation type="submission" date="2016-03" db="EMBL/GenBank/DDBJ databases">
        <title>Microsymbionts genomes from the relict species Vavilovia formosa (Stev.) Fed.</title>
        <authorList>
            <person name="Kopat V."/>
            <person name="Chirak E."/>
            <person name="Kimeklis A."/>
            <person name="Andronov E."/>
        </authorList>
    </citation>
    <scope>NUCLEOTIDE SEQUENCE [LARGE SCALE GENOMIC DNA]</scope>
    <source>
        <strain evidence="1 2">Vaf07</strain>
    </source>
</reference>
<evidence type="ECO:0000313" key="2">
    <source>
        <dbReference type="Proteomes" id="UP000076574"/>
    </source>
</evidence>
<dbReference type="RefSeq" id="WP_068728744.1">
    <property type="nucleotide sequence ID" value="NZ_LVYV01000001.1"/>
</dbReference>
<dbReference type="Proteomes" id="UP000076574">
    <property type="component" value="Unassembled WGS sequence"/>
</dbReference>
<evidence type="ECO:0008006" key="3">
    <source>
        <dbReference type="Google" id="ProtNLM"/>
    </source>
</evidence>
<dbReference type="OrthoDB" id="8140878at2"/>
<evidence type="ECO:0000313" key="1">
    <source>
        <dbReference type="EMBL" id="KZD24956.1"/>
    </source>
</evidence>
<name>A0A164AKP1_9BRAD</name>